<feature type="non-terminal residue" evidence="1">
    <location>
        <position position="34"/>
    </location>
</feature>
<feature type="non-terminal residue" evidence="1">
    <location>
        <position position="1"/>
    </location>
</feature>
<dbReference type="AlphaFoldDB" id="A0A6J4UEL4"/>
<evidence type="ECO:0000313" key="1">
    <source>
        <dbReference type="EMBL" id="CAA9547779.1"/>
    </source>
</evidence>
<protein>
    <submittedName>
        <fullName evidence="1">Uncharacterized protein</fullName>
    </submittedName>
</protein>
<proteinExistence type="predicted"/>
<dbReference type="EMBL" id="CADCWD010000091">
    <property type="protein sequence ID" value="CAA9547779.1"/>
    <property type="molecule type" value="Genomic_DNA"/>
</dbReference>
<accession>A0A6J4UEL4</accession>
<gene>
    <name evidence="1" type="ORF">AVDCRST_MAG23-2704</name>
</gene>
<organism evidence="1">
    <name type="scientific">uncultured Sphingosinicella sp</name>
    <dbReference type="NCBI Taxonomy" id="478748"/>
    <lineage>
        <taxon>Bacteria</taxon>
        <taxon>Pseudomonadati</taxon>
        <taxon>Pseudomonadota</taxon>
        <taxon>Alphaproteobacteria</taxon>
        <taxon>Sphingomonadales</taxon>
        <taxon>Sphingosinicellaceae</taxon>
        <taxon>Sphingosinicella</taxon>
        <taxon>environmental samples</taxon>
    </lineage>
</organism>
<sequence>CFADASGWPWEASACSCAVPPSAASPSSLSRKQV</sequence>
<name>A0A6J4UEL4_9SPHN</name>
<reference evidence="1" key="1">
    <citation type="submission" date="2020-02" db="EMBL/GenBank/DDBJ databases">
        <authorList>
            <person name="Meier V. D."/>
        </authorList>
    </citation>
    <scope>NUCLEOTIDE SEQUENCE</scope>
    <source>
        <strain evidence="1">AVDCRST_MAG23</strain>
    </source>
</reference>